<organism evidence="1 2">
    <name type="scientific">Gordonia phage PatrickStar</name>
    <dbReference type="NCBI Taxonomy" id="1838076"/>
    <lineage>
        <taxon>Viruses</taxon>
        <taxon>Duplodnaviria</taxon>
        <taxon>Heunggongvirae</taxon>
        <taxon>Uroviricota</taxon>
        <taxon>Caudoviricetes</taxon>
        <taxon>Orchidvirus</taxon>
        <taxon>Orchidvirus orchid</taxon>
    </lineage>
</organism>
<name>A0A160DH15_9CAUD</name>
<evidence type="ECO:0000313" key="1">
    <source>
        <dbReference type="EMBL" id="ANA87349.1"/>
    </source>
</evidence>
<reference evidence="1 2" key="1">
    <citation type="submission" date="2016-03" db="EMBL/GenBank/DDBJ databases">
        <authorList>
            <person name="Rimple P."/>
            <person name="Montgomery M.T."/>
            <person name="Guerrero C.A."/>
            <person name="Mavrich T.N."/>
            <person name="Pope W.H."/>
            <person name="Garlena R.A."/>
            <person name="Russell D.A."/>
            <person name="Jacobs-Sera D."/>
            <person name="Hendrix R.W."/>
            <person name="Hatfull G.F."/>
        </authorList>
    </citation>
    <scope>NUCLEOTIDE SEQUENCE [LARGE SCALE GENOMIC DNA]</scope>
</reference>
<accession>A0A160DH15</accession>
<sequence length="71" mass="8145">MGKLNTVMVPNNRIRRGDVIVFDHRNKRADKVVDIKYPNNDSLRIDLVLANGVIVDTDSIRYSHVRLVLTD</sequence>
<evidence type="ECO:0000313" key="2">
    <source>
        <dbReference type="Proteomes" id="UP000229511"/>
    </source>
</evidence>
<dbReference type="EMBL" id="KU998252">
    <property type="protein sequence ID" value="ANA87349.1"/>
    <property type="molecule type" value="Genomic_DNA"/>
</dbReference>
<dbReference type="Proteomes" id="UP000229511">
    <property type="component" value="Genome"/>
</dbReference>
<gene>
    <name evidence="1" type="primary">117</name>
    <name evidence="1" type="ORF">PBI_PATRICKSTAR_117</name>
</gene>
<proteinExistence type="predicted"/>
<protein>
    <submittedName>
        <fullName evidence="1">Uncharacterized protein</fullName>
    </submittedName>
</protein>